<dbReference type="InterPro" id="IPR036275">
    <property type="entry name" value="YdgH-like_sf"/>
</dbReference>
<dbReference type="HOGENOM" id="CLU_2023628_0_0_6"/>
<dbReference type="Pfam" id="PF07338">
    <property type="entry name" value="YdgH_BhsA-like"/>
    <property type="match status" value="1"/>
</dbReference>
<feature type="domain" description="YdgH/BhsA/McbA-like" evidence="5">
    <location>
        <begin position="83"/>
        <end position="135"/>
    </location>
</feature>
<sequence length="135" mass="14741">MMHVIDLSYFVKTYRSKNKHISVNFLRHFHRAGDLHLSGTTRCIYEDVIMKKCLTLLIATVLSGISLTAYAAQPMSNLDSGQLRPAGTVSATGASNLSDLEDKLAEKAREQGAKGYVINSAGGNDQMFGTAIIYK</sequence>
<dbReference type="NCBIfam" id="NF047859">
    <property type="entry name" value="StressCuResBhsA"/>
    <property type="match status" value="1"/>
</dbReference>
<comment type="subcellular location">
    <subcellularLocation>
        <location evidence="1">Periplasm</location>
    </subcellularLocation>
</comment>
<dbReference type="PANTHER" id="PTHR34156:SF1">
    <property type="entry name" value="PERIPLASMIC PROTEIN"/>
    <property type="match status" value="1"/>
</dbReference>
<evidence type="ECO:0000256" key="3">
    <source>
        <dbReference type="ARBA" id="ARBA00022764"/>
    </source>
</evidence>
<keyword evidence="7" id="KW-1185">Reference proteome</keyword>
<organism evidence="6 7">
    <name type="scientific">Escherichia coli O1:K1 / APEC</name>
    <dbReference type="NCBI Taxonomy" id="405955"/>
    <lineage>
        <taxon>Bacteria</taxon>
        <taxon>Pseudomonadati</taxon>
        <taxon>Pseudomonadota</taxon>
        <taxon>Gammaproteobacteria</taxon>
        <taxon>Enterobacterales</taxon>
        <taxon>Enterobacteriaceae</taxon>
        <taxon>Escherichia</taxon>
    </lineage>
</organism>
<dbReference type="EMBL" id="CP000468">
    <property type="protein sequence ID" value="ABJ00186.1"/>
    <property type="molecule type" value="Genomic_DNA"/>
</dbReference>
<evidence type="ECO:0000256" key="1">
    <source>
        <dbReference type="ARBA" id="ARBA00004418"/>
    </source>
</evidence>
<dbReference type="FunFam" id="3.30.1660.10:FF:000001">
    <property type="entry name" value="Multiple stress resistance protein BhsA"/>
    <property type="match status" value="1"/>
</dbReference>
<comment type="similarity">
    <text evidence="4">Belongs to the BhsA/McbA family.</text>
</comment>
<gene>
    <name evidence="6" type="primary">ybiM</name>
    <name evidence="6" type="ORF">APECO1_1285</name>
</gene>
<evidence type="ECO:0000256" key="4">
    <source>
        <dbReference type="ARBA" id="ARBA00038138"/>
    </source>
</evidence>
<dbReference type="KEGG" id="ecv:APECO1_1285"/>
<evidence type="ECO:0000313" key="7">
    <source>
        <dbReference type="Proteomes" id="UP000008216"/>
    </source>
</evidence>
<accession>A0A0H2YX30</accession>
<dbReference type="InterPro" id="IPR051096">
    <property type="entry name" value="BhsA/McbA_stress_biofilm_assoc"/>
</dbReference>
<protein>
    <recommendedName>
        <fullName evidence="5">YdgH/BhsA/McbA-like domain-containing protein</fullName>
    </recommendedName>
</protein>
<keyword evidence="2" id="KW-0732">Signal</keyword>
<dbReference type="AlphaFoldDB" id="A0A0H2YX30"/>
<reference evidence="6 7" key="1">
    <citation type="journal article" date="2007" name="J. Bacteriol.">
        <title>The genome sequence of avian pathogenic Escherichia coli strain O1:K1:H7 shares strong similarities with human extraintestinal pathogenic E. coli genomes.</title>
        <authorList>
            <person name="Johnson T.J."/>
            <person name="Kariyawasam S."/>
            <person name="Wannemuehler Y."/>
            <person name="Mangiamele P."/>
            <person name="Johnson S.J."/>
            <person name="Doetkott C."/>
            <person name="Skyberg J.A."/>
            <person name="Lynne A.M."/>
            <person name="Johnson J.R."/>
            <person name="Nolan L.K."/>
        </authorList>
    </citation>
    <scope>NUCLEOTIDE SEQUENCE [LARGE SCALE GENOMIC DNA]</scope>
    <source>
        <strain evidence="6">APEC O1</strain>
    </source>
</reference>
<dbReference type="PANTHER" id="PTHR34156">
    <property type="entry name" value="OUTER MEMBRANE PROTEIN-RELATED-RELATED"/>
    <property type="match status" value="1"/>
</dbReference>
<evidence type="ECO:0000256" key="2">
    <source>
        <dbReference type="ARBA" id="ARBA00022729"/>
    </source>
</evidence>
<dbReference type="Gene3D" id="3.30.1660.10">
    <property type="entry name" value="Flavin-binding protein dodecin"/>
    <property type="match status" value="1"/>
</dbReference>
<keyword evidence="3" id="KW-0574">Periplasm</keyword>
<evidence type="ECO:0000313" key="6">
    <source>
        <dbReference type="EMBL" id="ABJ00186.1"/>
    </source>
</evidence>
<dbReference type="SUPFAM" id="SSF159871">
    <property type="entry name" value="YdgH-like"/>
    <property type="match status" value="1"/>
</dbReference>
<name>A0A0H2YX30_ECOK1</name>
<dbReference type="NCBIfam" id="NF040473">
    <property type="entry name" value="peri_YbiM_McbA"/>
    <property type="match status" value="1"/>
</dbReference>
<dbReference type="InterPro" id="IPR010854">
    <property type="entry name" value="YdgH/BhsA/McbA-like_dom"/>
</dbReference>
<evidence type="ECO:0000259" key="5">
    <source>
        <dbReference type="Pfam" id="PF07338"/>
    </source>
</evidence>
<dbReference type="InterPro" id="IPR025543">
    <property type="entry name" value="Dodecin-like"/>
</dbReference>
<dbReference type="GO" id="GO:0042597">
    <property type="term" value="C:periplasmic space"/>
    <property type="evidence" value="ECO:0007669"/>
    <property type="project" value="UniProtKB-SubCell"/>
</dbReference>
<proteinExistence type="inferred from homology"/>
<dbReference type="Proteomes" id="UP000008216">
    <property type="component" value="Chromosome"/>
</dbReference>